<keyword evidence="4 5" id="KW-0720">Serine protease</keyword>
<feature type="domain" description="Peptidase S8/S53" evidence="7">
    <location>
        <begin position="176"/>
        <end position="409"/>
    </location>
</feature>
<evidence type="ECO:0000259" key="7">
    <source>
        <dbReference type="Pfam" id="PF00082"/>
    </source>
</evidence>
<dbReference type="EMBL" id="BAAAEW010000003">
    <property type="protein sequence ID" value="GAA0741301.1"/>
    <property type="molecule type" value="Genomic_DNA"/>
</dbReference>
<dbReference type="CDD" id="cd05561">
    <property type="entry name" value="Peptidases_S8_4"/>
    <property type="match status" value="1"/>
</dbReference>
<evidence type="ECO:0000256" key="1">
    <source>
        <dbReference type="ARBA" id="ARBA00011073"/>
    </source>
</evidence>
<reference evidence="9" key="1">
    <citation type="journal article" date="2019" name="Int. J. Syst. Evol. Microbiol.">
        <title>The Global Catalogue of Microorganisms (GCM) 10K type strain sequencing project: providing services to taxonomists for standard genome sequencing and annotation.</title>
        <authorList>
            <consortium name="The Broad Institute Genomics Platform"/>
            <consortium name="The Broad Institute Genome Sequencing Center for Infectious Disease"/>
            <person name="Wu L."/>
            <person name="Ma J."/>
        </authorList>
    </citation>
    <scope>NUCLEOTIDE SEQUENCE [LARGE SCALE GENOMIC DNA]</scope>
    <source>
        <strain evidence="9">JCM 15503</strain>
    </source>
</reference>
<feature type="active site" description="Charge relay system" evidence="5">
    <location>
        <position position="180"/>
    </location>
</feature>
<dbReference type="PANTHER" id="PTHR43806:SF11">
    <property type="entry name" value="CEREVISIN-RELATED"/>
    <property type="match status" value="1"/>
</dbReference>
<evidence type="ECO:0000256" key="3">
    <source>
        <dbReference type="ARBA" id="ARBA00022801"/>
    </source>
</evidence>
<dbReference type="Gene3D" id="3.40.50.200">
    <property type="entry name" value="Peptidase S8/S53 domain"/>
    <property type="match status" value="1"/>
</dbReference>
<evidence type="ECO:0000313" key="9">
    <source>
        <dbReference type="Proteomes" id="UP001500279"/>
    </source>
</evidence>
<dbReference type="InterPro" id="IPR000209">
    <property type="entry name" value="Peptidase_S8/S53_dom"/>
</dbReference>
<organism evidence="8 9">
    <name type="scientific">Ideonella azotifigens</name>
    <dbReference type="NCBI Taxonomy" id="513160"/>
    <lineage>
        <taxon>Bacteria</taxon>
        <taxon>Pseudomonadati</taxon>
        <taxon>Pseudomonadota</taxon>
        <taxon>Betaproteobacteria</taxon>
        <taxon>Burkholderiales</taxon>
        <taxon>Sphaerotilaceae</taxon>
        <taxon>Ideonella</taxon>
    </lineage>
</organism>
<dbReference type="PANTHER" id="PTHR43806">
    <property type="entry name" value="PEPTIDASE S8"/>
    <property type="match status" value="1"/>
</dbReference>
<keyword evidence="9" id="KW-1185">Reference proteome</keyword>
<dbReference type="PRINTS" id="PR00723">
    <property type="entry name" value="SUBTILISIN"/>
</dbReference>
<dbReference type="InterPro" id="IPR023828">
    <property type="entry name" value="Peptidase_S8_Ser-AS"/>
</dbReference>
<evidence type="ECO:0000256" key="5">
    <source>
        <dbReference type="PROSITE-ProRule" id="PRU01240"/>
    </source>
</evidence>
<evidence type="ECO:0000256" key="6">
    <source>
        <dbReference type="SAM" id="SignalP"/>
    </source>
</evidence>
<dbReference type="SUPFAM" id="SSF52743">
    <property type="entry name" value="Subtilisin-like"/>
    <property type="match status" value="1"/>
</dbReference>
<sequence length="427" mass="43430">MPSLLLLCGALALAMPASAQLRLPSLPSLPRELPRLPTVSPELLPQTLAALQDRRLAAVRELLRRHADQVEADPAGQPVRRQELLLVSPPAALLAAALAEGFVLLREETLAELEIRQLVLRPPPGLGTAQAVARLRAMDASAMVDFNHLYTPGGEVVPTEPAATASAPPRLAPRRVGLVDGGVDSGHAALAGLALQRWGCGGAERPSAHGTAVASLLVGRDAVFAGVLPGATLLAADVYCEQPAGGSAEEVARALAWLAGERVAVINVSLVGPANLLLAQAVAALVRKGHLVVAAVGNDGPAAPPLYPAAYPGVVGVTGIGAARRVLPEAAQGPQVLLAAPGSEMAVARPGGGYAVARGTSFAAPVVAGLLAETLAQPGPQEAAAALQQLARQAVDLGAPGRDPVYGFGLVGEGLRVAPERVHARSR</sequence>
<dbReference type="InterPro" id="IPR050131">
    <property type="entry name" value="Peptidase_S8_subtilisin-like"/>
</dbReference>
<comment type="similarity">
    <text evidence="1 5">Belongs to the peptidase S8 family.</text>
</comment>
<feature type="active site" description="Charge relay system" evidence="5">
    <location>
        <position position="361"/>
    </location>
</feature>
<dbReference type="Pfam" id="PF00082">
    <property type="entry name" value="Peptidase_S8"/>
    <property type="match status" value="1"/>
</dbReference>
<feature type="signal peptide" evidence="6">
    <location>
        <begin position="1"/>
        <end position="19"/>
    </location>
</feature>
<evidence type="ECO:0000313" key="8">
    <source>
        <dbReference type="EMBL" id="GAA0741301.1"/>
    </source>
</evidence>
<proteinExistence type="inferred from homology"/>
<evidence type="ECO:0000256" key="2">
    <source>
        <dbReference type="ARBA" id="ARBA00022670"/>
    </source>
</evidence>
<name>A0ABP3URW8_9BURK</name>
<dbReference type="PROSITE" id="PS51892">
    <property type="entry name" value="SUBTILASE"/>
    <property type="match status" value="1"/>
</dbReference>
<dbReference type="PROSITE" id="PS00138">
    <property type="entry name" value="SUBTILASE_SER"/>
    <property type="match status" value="1"/>
</dbReference>
<dbReference type="InterPro" id="IPR036852">
    <property type="entry name" value="Peptidase_S8/S53_dom_sf"/>
</dbReference>
<keyword evidence="2 5" id="KW-0645">Protease</keyword>
<accession>A0ABP3URW8</accession>
<gene>
    <name evidence="8" type="ORF">GCM10009107_03740</name>
</gene>
<dbReference type="InterPro" id="IPR015500">
    <property type="entry name" value="Peptidase_S8_subtilisin-rel"/>
</dbReference>
<keyword evidence="6" id="KW-0732">Signal</keyword>
<keyword evidence="3 5" id="KW-0378">Hydrolase</keyword>
<comment type="caution">
    <text evidence="8">The sequence shown here is derived from an EMBL/GenBank/DDBJ whole genome shotgun (WGS) entry which is preliminary data.</text>
</comment>
<dbReference type="Proteomes" id="UP001500279">
    <property type="component" value="Unassembled WGS sequence"/>
</dbReference>
<protein>
    <recommendedName>
        <fullName evidence="7">Peptidase S8/S53 domain-containing protein</fullName>
    </recommendedName>
</protein>
<feature type="active site" description="Charge relay system" evidence="5">
    <location>
        <position position="209"/>
    </location>
</feature>
<evidence type="ECO:0000256" key="4">
    <source>
        <dbReference type="ARBA" id="ARBA00022825"/>
    </source>
</evidence>
<feature type="chain" id="PRO_5046216990" description="Peptidase S8/S53 domain-containing protein" evidence="6">
    <location>
        <begin position="20"/>
        <end position="427"/>
    </location>
</feature>